<accession>A0A220RZ69</accession>
<reference evidence="1 2" key="1">
    <citation type="submission" date="2017-06" db="EMBL/GenBank/DDBJ databases">
        <title>Neisseria chenwenguii sp. nov., isolated from the intestinal contents of Tibetan Plateau Pika in Yushu, Qinghai Province, China.</title>
        <authorList>
            <person name="Zhang G."/>
        </authorList>
    </citation>
    <scope>NUCLEOTIDE SEQUENCE [LARGE SCALE GENOMIC DNA]</scope>
    <source>
        <strain evidence="1 2">10023</strain>
    </source>
</reference>
<dbReference type="AlphaFoldDB" id="A0A220RZ69"/>
<sequence length="85" mass="10089">MAMMKFMNYLLLGLVVFTALLVWSRNWKRKQAYYEKIRSNPDNLKWVGENLTGTEIKDIKAVSDRFGLPMLQAKQLIDFYQQNKK</sequence>
<organism evidence="1 2">
    <name type="scientific">Neisseria chenwenguii</name>
    <dbReference type="NCBI Taxonomy" id="1853278"/>
    <lineage>
        <taxon>Bacteria</taxon>
        <taxon>Pseudomonadati</taxon>
        <taxon>Pseudomonadota</taxon>
        <taxon>Betaproteobacteria</taxon>
        <taxon>Neisseriales</taxon>
        <taxon>Neisseriaceae</taxon>
        <taxon>Neisseria</taxon>
    </lineage>
</organism>
<dbReference type="Proteomes" id="UP000198238">
    <property type="component" value="Chromosome"/>
</dbReference>
<dbReference type="EMBL" id="CP022278">
    <property type="protein sequence ID" value="ASK26477.1"/>
    <property type="molecule type" value="Genomic_DNA"/>
</dbReference>
<gene>
    <name evidence="1" type="ORF">BG910_00815</name>
</gene>
<dbReference type="KEGG" id="nei:BG910_00815"/>
<dbReference type="RefSeq" id="WP_089035200.1">
    <property type="nucleotide sequence ID" value="NZ_CP022278.1"/>
</dbReference>
<proteinExistence type="predicted"/>
<protein>
    <submittedName>
        <fullName evidence="1">Uncharacterized protein</fullName>
    </submittedName>
</protein>
<keyword evidence="2" id="KW-1185">Reference proteome</keyword>
<evidence type="ECO:0000313" key="2">
    <source>
        <dbReference type="Proteomes" id="UP000198238"/>
    </source>
</evidence>
<dbReference type="OrthoDB" id="8603712at2"/>
<name>A0A220RZ69_9NEIS</name>
<evidence type="ECO:0000313" key="1">
    <source>
        <dbReference type="EMBL" id="ASK26477.1"/>
    </source>
</evidence>